<dbReference type="GO" id="GO:0005524">
    <property type="term" value="F:ATP binding"/>
    <property type="evidence" value="ECO:0007669"/>
    <property type="project" value="UniProtKB-KW"/>
</dbReference>
<dbReference type="PANTHER" id="PTHR33540:SF2">
    <property type="entry name" value="TRNA THREONYLCARBAMOYLADENOSINE BIOSYNTHESIS PROTEIN TSAE"/>
    <property type="match status" value="1"/>
</dbReference>
<dbReference type="EMBL" id="FOZL01000001">
    <property type="protein sequence ID" value="SFS15187.1"/>
    <property type="molecule type" value="Genomic_DNA"/>
</dbReference>
<keyword evidence="8" id="KW-0067">ATP-binding</keyword>
<sequence length="151" mass="16798">MKEWTREKRLKTRSVNGTLGLGEMVSEILRSAGKLIILRGDLGAGKTTLVKGIAAALGAATEEDVVSPTFTLVHTFPGRKVTLYHLDVYRLETERELATLGIEEMVEDPNALVIVEWGEKFPSLMEAADAEVILTQGELENERLLHIRWRA</sequence>
<gene>
    <name evidence="11" type="ORF">SAMN05421771_2663</name>
</gene>
<evidence type="ECO:0000313" key="11">
    <source>
        <dbReference type="EMBL" id="SFS15187.1"/>
    </source>
</evidence>
<evidence type="ECO:0000256" key="2">
    <source>
        <dbReference type="ARBA" id="ARBA00007599"/>
    </source>
</evidence>
<organism evidence="11 12">
    <name type="scientific">Granulicella pectinivorans</name>
    <dbReference type="NCBI Taxonomy" id="474950"/>
    <lineage>
        <taxon>Bacteria</taxon>
        <taxon>Pseudomonadati</taxon>
        <taxon>Acidobacteriota</taxon>
        <taxon>Terriglobia</taxon>
        <taxon>Terriglobales</taxon>
        <taxon>Acidobacteriaceae</taxon>
        <taxon>Granulicella</taxon>
    </lineage>
</organism>
<dbReference type="PANTHER" id="PTHR33540">
    <property type="entry name" value="TRNA THREONYLCARBAMOYLADENOSINE BIOSYNTHESIS PROTEIN TSAE"/>
    <property type="match status" value="1"/>
</dbReference>
<keyword evidence="5" id="KW-0819">tRNA processing</keyword>
<comment type="subcellular location">
    <subcellularLocation>
        <location evidence="1">Cytoplasm</location>
    </subcellularLocation>
</comment>
<dbReference type="Pfam" id="PF02367">
    <property type="entry name" value="TsaE"/>
    <property type="match status" value="1"/>
</dbReference>
<keyword evidence="7" id="KW-0547">Nucleotide-binding</keyword>
<dbReference type="AlphaFoldDB" id="A0A1I6MHU8"/>
<reference evidence="11 12" key="1">
    <citation type="submission" date="2016-10" db="EMBL/GenBank/DDBJ databases">
        <authorList>
            <person name="de Groot N.N."/>
        </authorList>
    </citation>
    <scope>NUCLEOTIDE SEQUENCE [LARGE SCALE GENOMIC DNA]</scope>
    <source>
        <strain evidence="11 12">DSM 21001</strain>
    </source>
</reference>
<evidence type="ECO:0000313" key="12">
    <source>
        <dbReference type="Proteomes" id="UP000199024"/>
    </source>
</evidence>
<evidence type="ECO:0000256" key="3">
    <source>
        <dbReference type="ARBA" id="ARBA00019010"/>
    </source>
</evidence>
<evidence type="ECO:0000256" key="5">
    <source>
        <dbReference type="ARBA" id="ARBA00022694"/>
    </source>
</evidence>
<name>A0A1I6MHU8_9BACT</name>
<dbReference type="Proteomes" id="UP000199024">
    <property type="component" value="Unassembled WGS sequence"/>
</dbReference>
<dbReference type="SUPFAM" id="SSF52540">
    <property type="entry name" value="P-loop containing nucleoside triphosphate hydrolases"/>
    <property type="match status" value="1"/>
</dbReference>
<keyword evidence="6" id="KW-0479">Metal-binding</keyword>
<comment type="similarity">
    <text evidence="2">Belongs to the TsaE family.</text>
</comment>
<keyword evidence="12" id="KW-1185">Reference proteome</keyword>
<dbReference type="GO" id="GO:0002949">
    <property type="term" value="P:tRNA threonylcarbamoyladenosine modification"/>
    <property type="evidence" value="ECO:0007669"/>
    <property type="project" value="InterPro"/>
</dbReference>
<evidence type="ECO:0000256" key="8">
    <source>
        <dbReference type="ARBA" id="ARBA00022840"/>
    </source>
</evidence>
<evidence type="ECO:0000256" key="7">
    <source>
        <dbReference type="ARBA" id="ARBA00022741"/>
    </source>
</evidence>
<dbReference type="NCBIfam" id="TIGR00150">
    <property type="entry name" value="T6A_YjeE"/>
    <property type="match status" value="1"/>
</dbReference>
<dbReference type="InterPro" id="IPR027417">
    <property type="entry name" value="P-loop_NTPase"/>
</dbReference>
<accession>A0A1I6MHU8</accession>
<proteinExistence type="inferred from homology"/>
<dbReference type="STRING" id="474950.SAMN05421771_2663"/>
<evidence type="ECO:0000256" key="1">
    <source>
        <dbReference type="ARBA" id="ARBA00004496"/>
    </source>
</evidence>
<keyword evidence="9" id="KW-0460">Magnesium</keyword>
<dbReference type="GO" id="GO:0046872">
    <property type="term" value="F:metal ion binding"/>
    <property type="evidence" value="ECO:0007669"/>
    <property type="project" value="UniProtKB-KW"/>
</dbReference>
<dbReference type="InterPro" id="IPR003442">
    <property type="entry name" value="T6A_TsaE"/>
</dbReference>
<dbReference type="RefSeq" id="WP_089839567.1">
    <property type="nucleotide sequence ID" value="NZ_FOZL01000001.1"/>
</dbReference>
<protein>
    <recommendedName>
        <fullName evidence="3">tRNA threonylcarbamoyladenosine biosynthesis protein TsaE</fullName>
    </recommendedName>
    <alternativeName>
        <fullName evidence="10">t(6)A37 threonylcarbamoyladenosine biosynthesis protein TsaE</fullName>
    </alternativeName>
</protein>
<keyword evidence="4" id="KW-0963">Cytoplasm</keyword>
<dbReference type="OrthoDB" id="9815896at2"/>
<evidence type="ECO:0000256" key="9">
    <source>
        <dbReference type="ARBA" id="ARBA00022842"/>
    </source>
</evidence>
<dbReference type="Gene3D" id="3.40.50.300">
    <property type="entry name" value="P-loop containing nucleotide triphosphate hydrolases"/>
    <property type="match status" value="1"/>
</dbReference>
<evidence type="ECO:0000256" key="4">
    <source>
        <dbReference type="ARBA" id="ARBA00022490"/>
    </source>
</evidence>
<dbReference type="GO" id="GO:0005737">
    <property type="term" value="C:cytoplasm"/>
    <property type="evidence" value="ECO:0007669"/>
    <property type="project" value="UniProtKB-SubCell"/>
</dbReference>
<evidence type="ECO:0000256" key="10">
    <source>
        <dbReference type="ARBA" id="ARBA00032441"/>
    </source>
</evidence>
<evidence type="ECO:0000256" key="6">
    <source>
        <dbReference type="ARBA" id="ARBA00022723"/>
    </source>
</evidence>